<dbReference type="Gene3D" id="3.40.50.620">
    <property type="entry name" value="HUPs"/>
    <property type="match status" value="2"/>
</dbReference>
<accession>A0AAE6UI88</accession>
<evidence type="ECO:0000313" key="13">
    <source>
        <dbReference type="Proteomes" id="UP000422822"/>
    </source>
</evidence>
<evidence type="ECO:0000313" key="12">
    <source>
        <dbReference type="EMBL" id="QGR03087.1"/>
    </source>
</evidence>
<keyword evidence="4 9" id="KW-0547">Nucleotide-binding</keyword>
<keyword evidence="5 9" id="KW-0067">ATP-binding</keyword>
<dbReference type="PANTHER" id="PTHR11946">
    <property type="entry name" value="VALYL-TRNA SYNTHETASES"/>
    <property type="match status" value="1"/>
</dbReference>
<dbReference type="EMBL" id="CP033455">
    <property type="protein sequence ID" value="QGR03087.1"/>
    <property type="molecule type" value="Genomic_DNA"/>
</dbReference>
<keyword evidence="7 9" id="KW-0030">Aminoacyl-tRNA synthetase</keyword>
<dbReference type="InterPro" id="IPR013155">
    <property type="entry name" value="M/V/L/I-tRNA-synth_anticd-bd"/>
</dbReference>
<feature type="short sequence motif" description="'HIGH' region" evidence="9">
    <location>
        <begin position="45"/>
        <end position="55"/>
    </location>
</feature>
<keyword evidence="6 9" id="KW-0648">Protein biosynthesis</keyword>
<dbReference type="AlphaFoldDB" id="A0AAE6UI88"/>
<dbReference type="RefSeq" id="WP_158406252.1">
    <property type="nucleotide sequence ID" value="NZ_CP033454.1"/>
</dbReference>
<dbReference type="GO" id="GO:0005829">
    <property type="term" value="C:cytosol"/>
    <property type="evidence" value="ECO:0007669"/>
    <property type="project" value="TreeGrafter"/>
</dbReference>
<proteinExistence type="inferred from homology"/>
<dbReference type="InterPro" id="IPR002303">
    <property type="entry name" value="Valyl-tRNA_ligase"/>
</dbReference>
<dbReference type="GO" id="GO:0006438">
    <property type="term" value="P:valyl-tRNA aminoacylation"/>
    <property type="evidence" value="ECO:0007669"/>
    <property type="project" value="UniProtKB-UniRule"/>
</dbReference>
<comment type="catalytic activity">
    <reaction evidence="8 9">
        <text>tRNA(Val) + L-valine + ATP = L-valyl-tRNA(Val) + AMP + diphosphate</text>
        <dbReference type="Rhea" id="RHEA:10704"/>
        <dbReference type="Rhea" id="RHEA-COMP:9672"/>
        <dbReference type="Rhea" id="RHEA-COMP:9708"/>
        <dbReference type="ChEBI" id="CHEBI:30616"/>
        <dbReference type="ChEBI" id="CHEBI:33019"/>
        <dbReference type="ChEBI" id="CHEBI:57762"/>
        <dbReference type="ChEBI" id="CHEBI:78442"/>
        <dbReference type="ChEBI" id="CHEBI:78537"/>
        <dbReference type="ChEBI" id="CHEBI:456215"/>
        <dbReference type="EC" id="6.1.1.9"/>
    </reaction>
</comment>
<dbReference type="SUPFAM" id="SSF52374">
    <property type="entry name" value="Nucleotidylyl transferase"/>
    <property type="match status" value="1"/>
</dbReference>
<dbReference type="FunFam" id="3.40.50.620:FF:000192">
    <property type="entry name" value="Valine--tRNA ligase"/>
    <property type="match status" value="1"/>
</dbReference>
<keyword evidence="3 9" id="KW-0436">Ligase</keyword>
<comment type="similarity">
    <text evidence="9">Belongs to the class-I aminoacyl-tRNA synthetase family. ValS type 2 subfamily.</text>
</comment>
<sequence>MQSLFSNKYKFKDTEKRLNAYWDKIKLYKWKNLQAKQFVIDTPPPTISGQLHIGHVFSYCHTDFIARYQRMLGKDVLYPIGFDDNGLPTERLVEKVKKVRATNLDRKEFRELCSEVSIKFRMEFKQLFQSLGISYDWDLEYHTISKNIQRLSQMSFIKLYNRGKVYRKLQPIFWDCIDKTAIARVEVEEKEVLSSMNTIAFSTEAGEPINIATTRPELMPACVALFFNPSDVRYQHLQGQYAIVPMFENKVAILPDEQVKIDKGTGLVMCCTFGDELDVYWWNKHNLNTRIIISKSGTLDLKHNVVCTGALSDQLHGLSIIEARELILEKLSQYNLLIRKEEIVHNVKCAERSGTPIEILLSNQWFIKVVEIKQELLEQVRKINWYPQSMRKQIEIWIEGLNWDWCISRQRYFGVPFPVWYSKKNKGAVILPDVNELPVDPTNTLPQGYSKEDVEADADVMDTWVTSSLSPQFIHTEVQDKSLIRTSLRAQSHEIIRSWAFYTILQAYYHDRDIPWENIMISGWCLAADKTKMSKSKGNALIPNQLLEEYGSDVVRYWAANSRLGSDTVFSMEVLQLGKRLVTKLWNASKFVSMFISQCKIPDLTYSIETMDKWILAKLYKVIVKATESFNVFEYCVALDCIESFFWKDFCDNYLELVKKRAYGETVTSKENLSAVHTLSFVLRELLKMFAPFMPYVTEEIYSILYDSGNSIHNHNNWPVAHENLYNAIDEQVGDDFIEILNQVRKIKANAQLSIKYKIHRLIISSESCSFPVSFENDLKAVCNAECIVYDKMANHHSYKFLVSVQFAD</sequence>
<dbReference type="NCBIfam" id="TIGR00422">
    <property type="entry name" value="valS"/>
    <property type="match status" value="1"/>
</dbReference>
<dbReference type="InterPro" id="IPR001412">
    <property type="entry name" value="aa-tRNA-synth_I_CS"/>
</dbReference>
<dbReference type="NCBIfam" id="NF009687">
    <property type="entry name" value="PRK13208.1"/>
    <property type="match status" value="1"/>
</dbReference>
<feature type="binding site" evidence="9">
    <location>
        <position position="535"/>
    </location>
    <ligand>
        <name>ATP</name>
        <dbReference type="ChEBI" id="CHEBI:30616"/>
    </ligand>
</feature>
<dbReference type="InterPro" id="IPR033705">
    <property type="entry name" value="Anticodon_Ia_Val"/>
</dbReference>
<comment type="domain">
    <text evidence="9">ValRS has two distinct active sites: one for aminoacylation and one for editing. The misactivated threonine is translocated from the active site to the editing site.</text>
</comment>
<keyword evidence="13" id="KW-1185">Reference proteome</keyword>
<evidence type="ECO:0000259" key="10">
    <source>
        <dbReference type="Pfam" id="PF00133"/>
    </source>
</evidence>
<dbReference type="SUPFAM" id="SSF50677">
    <property type="entry name" value="ValRS/IleRS/LeuRS editing domain"/>
    <property type="match status" value="1"/>
</dbReference>
<evidence type="ECO:0000256" key="5">
    <source>
        <dbReference type="ARBA" id="ARBA00022840"/>
    </source>
</evidence>
<dbReference type="InterPro" id="IPR002300">
    <property type="entry name" value="aa-tRNA-synth_Ia"/>
</dbReference>
<organism evidence="12 13">
    <name type="scientific">Ehrlichia ruminantium</name>
    <name type="common">heartwater rickettsia</name>
    <name type="synonym">Cowdria ruminantium</name>
    <dbReference type="NCBI Taxonomy" id="779"/>
    <lineage>
        <taxon>Bacteria</taxon>
        <taxon>Pseudomonadati</taxon>
        <taxon>Pseudomonadota</taxon>
        <taxon>Alphaproteobacteria</taxon>
        <taxon>Rickettsiales</taxon>
        <taxon>Anaplasmataceae</taxon>
        <taxon>Ehrlichia</taxon>
    </lineage>
</organism>
<evidence type="ECO:0000259" key="11">
    <source>
        <dbReference type="Pfam" id="PF08264"/>
    </source>
</evidence>
<dbReference type="InterPro" id="IPR014729">
    <property type="entry name" value="Rossmann-like_a/b/a_fold"/>
</dbReference>
<dbReference type="GO" id="GO:0004832">
    <property type="term" value="F:valine-tRNA ligase activity"/>
    <property type="evidence" value="ECO:0007669"/>
    <property type="project" value="UniProtKB-UniRule"/>
</dbReference>
<dbReference type="InterPro" id="IPR022874">
    <property type="entry name" value="Valine-tRNA_ligase_type_2"/>
</dbReference>
<comment type="subunit">
    <text evidence="9">Monomer.</text>
</comment>
<protein>
    <recommendedName>
        <fullName evidence="9">Valine--tRNA ligase</fullName>
        <ecNumber evidence="9">6.1.1.9</ecNumber>
    </recommendedName>
    <alternativeName>
        <fullName evidence="9">Valyl-tRNA synthetase</fullName>
        <shortName evidence="9">ValRS</shortName>
    </alternativeName>
</protein>
<keyword evidence="2 9" id="KW-0963">Cytoplasm</keyword>
<feature type="short sequence motif" description="'KMSKS' region" evidence="9">
    <location>
        <begin position="532"/>
        <end position="536"/>
    </location>
</feature>
<feature type="domain" description="Aminoacyl-tRNA synthetase class Ia" evidence="10">
    <location>
        <begin position="20"/>
        <end position="569"/>
    </location>
</feature>
<dbReference type="Proteomes" id="UP000422822">
    <property type="component" value="Chromosome"/>
</dbReference>
<dbReference type="Pfam" id="PF00133">
    <property type="entry name" value="tRNA-synt_1"/>
    <property type="match status" value="1"/>
</dbReference>
<comment type="subcellular location">
    <subcellularLocation>
        <location evidence="1 9">Cytoplasm</location>
    </subcellularLocation>
</comment>
<dbReference type="Gene3D" id="1.10.730.10">
    <property type="entry name" value="Isoleucyl-tRNA Synthetase, Domain 1"/>
    <property type="match status" value="1"/>
</dbReference>
<evidence type="ECO:0000256" key="9">
    <source>
        <dbReference type="HAMAP-Rule" id="MF_02005"/>
    </source>
</evidence>
<dbReference type="PRINTS" id="PR00986">
    <property type="entry name" value="TRNASYNTHVAL"/>
</dbReference>
<dbReference type="CDD" id="cd07962">
    <property type="entry name" value="Anticodon_Ia_Val"/>
    <property type="match status" value="1"/>
</dbReference>
<reference evidence="12 13" key="1">
    <citation type="submission" date="2018-10" db="EMBL/GenBank/DDBJ databases">
        <title>Propagation and draft genome sequences of three atypical Erhlichia ruminantium isolates.</title>
        <authorList>
            <person name="Liebenberg J."/>
            <person name="Steyn H."/>
            <person name="Josemans A."/>
            <person name="Zweygarth E."/>
        </authorList>
    </citation>
    <scope>NUCLEOTIDE SEQUENCE [LARGE SCALE GENOMIC DNA]</scope>
    <source>
        <strain evidence="12 13">Omatjenne</strain>
    </source>
</reference>
<gene>
    <name evidence="9" type="primary">valS</name>
    <name evidence="12" type="ORF">EDL80_00430</name>
</gene>
<evidence type="ECO:0000256" key="2">
    <source>
        <dbReference type="ARBA" id="ARBA00022490"/>
    </source>
</evidence>
<comment type="function">
    <text evidence="9">Catalyzes the attachment of valine to tRNA(Val). As ValRS can inadvertently accommodate and process structurally similar amino acids such as threonine, to avoid such errors, it has a 'posttransfer' editing activity that hydrolyzes mischarged Thr-tRNA(Val) in a tRNA-dependent manner.</text>
</comment>
<evidence type="ECO:0000256" key="8">
    <source>
        <dbReference type="ARBA" id="ARBA00047552"/>
    </source>
</evidence>
<evidence type="ECO:0000256" key="1">
    <source>
        <dbReference type="ARBA" id="ARBA00004496"/>
    </source>
</evidence>
<dbReference type="PROSITE" id="PS00178">
    <property type="entry name" value="AA_TRNA_LIGASE_I"/>
    <property type="match status" value="1"/>
</dbReference>
<dbReference type="EC" id="6.1.1.9" evidence="9"/>
<evidence type="ECO:0000256" key="7">
    <source>
        <dbReference type="ARBA" id="ARBA00023146"/>
    </source>
</evidence>
<dbReference type="GO" id="GO:0002161">
    <property type="term" value="F:aminoacyl-tRNA deacylase activity"/>
    <property type="evidence" value="ECO:0007669"/>
    <property type="project" value="InterPro"/>
</dbReference>
<feature type="domain" description="Methionyl/Valyl/Leucyl/Isoleucyl-tRNA synthetase anticodon-binding" evidence="11">
    <location>
        <begin position="612"/>
        <end position="758"/>
    </location>
</feature>
<evidence type="ECO:0000256" key="3">
    <source>
        <dbReference type="ARBA" id="ARBA00022598"/>
    </source>
</evidence>
<name>A0AAE6UI88_EHRRU</name>
<dbReference type="PANTHER" id="PTHR11946:SF93">
    <property type="entry name" value="VALINE--TRNA LIGASE, CHLOROPLASTIC_MITOCHONDRIAL 2"/>
    <property type="match status" value="1"/>
</dbReference>
<dbReference type="InterPro" id="IPR009008">
    <property type="entry name" value="Val/Leu/Ile-tRNA-synth_edit"/>
</dbReference>
<dbReference type="Pfam" id="PF08264">
    <property type="entry name" value="Anticodon_1"/>
    <property type="match status" value="1"/>
</dbReference>
<dbReference type="GO" id="GO:0005524">
    <property type="term" value="F:ATP binding"/>
    <property type="evidence" value="ECO:0007669"/>
    <property type="project" value="UniProtKB-UniRule"/>
</dbReference>
<evidence type="ECO:0000256" key="4">
    <source>
        <dbReference type="ARBA" id="ARBA00022741"/>
    </source>
</evidence>
<dbReference type="HAMAP" id="MF_02005">
    <property type="entry name" value="Val_tRNA_synth_type2"/>
    <property type="match status" value="1"/>
</dbReference>
<dbReference type="InterPro" id="IPR009080">
    <property type="entry name" value="tRNAsynth_Ia_anticodon-bd"/>
</dbReference>
<evidence type="ECO:0000256" key="6">
    <source>
        <dbReference type="ARBA" id="ARBA00022917"/>
    </source>
</evidence>
<dbReference type="SUPFAM" id="SSF47323">
    <property type="entry name" value="Anticodon-binding domain of a subclass of class I aminoacyl-tRNA synthetases"/>
    <property type="match status" value="1"/>
</dbReference>